<evidence type="ECO:0000313" key="2">
    <source>
        <dbReference type="Proteomes" id="UP000569903"/>
    </source>
</evidence>
<gene>
    <name evidence="1" type="ORF">HB850_16575</name>
</gene>
<evidence type="ECO:0000313" key="1">
    <source>
        <dbReference type="EMBL" id="MBC1459354.1"/>
    </source>
</evidence>
<organism evidence="1 2">
    <name type="scientific">Listeria newyorkensis</name>
    <dbReference type="NCBI Taxonomy" id="1497681"/>
    <lineage>
        <taxon>Bacteria</taxon>
        <taxon>Bacillati</taxon>
        <taxon>Bacillota</taxon>
        <taxon>Bacilli</taxon>
        <taxon>Bacillales</taxon>
        <taxon>Listeriaceae</taxon>
        <taxon>Listeria</taxon>
    </lineage>
</organism>
<dbReference type="RefSeq" id="WP_185390455.1">
    <property type="nucleotide sequence ID" value="NZ_JAARQN010000028.1"/>
</dbReference>
<dbReference type="AlphaFoldDB" id="A0A841Z0S2"/>
<dbReference type="Proteomes" id="UP000569903">
    <property type="component" value="Unassembled WGS sequence"/>
</dbReference>
<sequence length="59" mass="6435">MTVGELIKRLSEHDPNLNVYIEDTSTGEIRRIPGIAKDTLGFENKPSETAVLLGLGDPL</sequence>
<proteinExistence type="predicted"/>
<protein>
    <submittedName>
        <fullName evidence="1">Uncharacterized protein</fullName>
    </submittedName>
</protein>
<reference evidence="1 2" key="1">
    <citation type="submission" date="2020-03" db="EMBL/GenBank/DDBJ databases">
        <title>Soil Listeria distribution.</title>
        <authorList>
            <person name="Liao J."/>
            <person name="Wiedmann M."/>
        </authorList>
    </citation>
    <scope>NUCLEOTIDE SEQUENCE [LARGE SCALE GENOMIC DNA]</scope>
    <source>
        <strain evidence="1 2">FSL L7-1614</strain>
    </source>
</reference>
<accession>A0A841Z0S2</accession>
<dbReference type="EMBL" id="JAARQN010000028">
    <property type="protein sequence ID" value="MBC1459354.1"/>
    <property type="molecule type" value="Genomic_DNA"/>
</dbReference>
<name>A0A841Z0S2_9LIST</name>
<comment type="caution">
    <text evidence="1">The sequence shown here is derived from an EMBL/GenBank/DDBJ whole genome shotgun (WGS) entry which is preliminary data.</text>
</comment>